<evidence type="ECO:0000256" key="2">
    <source>
        <dbReference type="ARBA" id="ARBA00011881"/>
    </source>
</evidence>
<proteinExistence type="inferred from homology"/>
<evidence type="ECO:0000256" key="5">
    <source>
        <dbReference type="ARBA" id="ARBA00022884"/>
    </source>
</evidence>
<comment type="subunit">
    <text evidence="2">Homotetramer.</text>
</comment>
<evidence type="ECO:0000313" key="8">
    <source>
        <dbReference type="EMBL" id="AZN43642.1"/>
    </source>
</evidence>
<dbReference type="OrthoDB" id="9792162at2"/>
<keyword evidence="4" id="KW-0521">NADP</keyword>
<dbReference type="Gene3D" id="3.90.180.10">
    <property type="entry name" value="Medium-chain alcohol dehydrogenases, catalytic domain"/>
    <property type="match status" value="1"/>
</dbReference>
<keyword evidence="3" id="KW-0963">Cytoplasm</keyword>
<evidence type="ECO:0000256" key="6">
    <source>
        <dbReference type="RuleBase" id="RU364000"/>
    </source>
</evidence>
<comment type="subcellular location">
    <subcellularLocation>
        <location evidence="1">Cytoplasm</location>
    </subcellularLocation>
</comment>
<dbReference type="InterPro" id="IPR020843">
    <property type="entry name" value="ER"/>
</dbReference>
<dbReference type="InterPro" id="IPR036291">
    <property type="entry name" value="NAD(P)-bd_dom_sf"/>
</dbReference>
<dbReference type="Gene3D" id="3.40.50.720">
    <property type="entry name" value="NAD(P)-binding Rossmann-like Domain"/>
    <property type="match status" value="1"/>
</dbReference>
<sequence length="340" mass="36854">MRAVGLTKYLPIERVDSLMDVAVEKPAAPIGRDILVKVKAISVNPVDTKQRSPKDKVETTPRILGWDASGIVDAVGQGCTLFQPGDRVYYAGSITRQGSNSEYQLVDERIVARMPESLDFAEAAALSLTAITAWEALHDRMHVAKNPAENAGKTILIVGAAGGVGSIALQLAKLAGLSVIGTASRADSREWSLKNGADHVINHHEPWTPQLAAIGLRYVDYILCTNATTAHFMSMVEAIAPLGAICSIVDTTDPVPLHLLKSKSASFVWEFMFTRAMFETADMIEQHRLLSEVAQLVDEGALRTTMTERLSPINSANLRSAHAKLESGSMIGKLVIEKWE</sequence>
<dbReference type="PROSITE" id="PS01162">
    <property type="entry name" value="QOR_ZETA_CRYSTAL"/>
    <property type="match status" value="1"/>
</dbReference>
<dbReference type="SUPFAM" id="SSF51735">
    <property type="entry name" value="NAD(P)-binding Rossmann-fold domains"/>
    <property type="match status" value="1"/>
</dbReference>
<dbReference type="InterPro" id="IPR014182">
    <property type="entry name" value="ADH_Zn_typ-1"/>
</dbReference>
<evidence type="ECO:0000256" key="4">
    <source>
        <dbReference type="ARBA" id="ARBA00022857"/>
    </source>
</evidence>
<evidence type="ECO:0000259" key="7">
    <source>
        <dbReference type="SMART" id="SM00829"/>
    </source>
</evidence>
<dbReference type="InterPro" id="IPR051603">
    <property type="entry name" value="Zinc-ADH_QOR/CCCR"/>
</dbReference>
<dbReference type="AlphaFoldDB" id="A0A3Q8XAF7"/>
<dbReference type="InterPro" id="IPR013154">
    <property type="entry name" value="ADH-like_N"/>
</dbReference>
<evidence type="ECO:0000256" key="3">
    <source>
        <dbReference type="ARBA" id="ARBA00022490"/>
    </source>
</evidence>
<evidence type="ECO:0000256" key="1">
    <source>
        <dbReference type="ARBA" id="ARBA00004496"/>
    </source>
</evidence>
<keyword evidence="6" id="KW-0560">Oxidoreductase</keyword>
<keyword evidence="6" id="KW-0862">Zinc</keyword>
<name>A0A3Q8XAF7_9BACL</name>
<organism evidence="8 9">
    <name type="scientific">Paenibacillus albus</name>
    <dbReference type="NCBI Taxonomy" id="2495582"/>
    <lineage>
        <taxon>Bacteria</taxon>
        <taxon>Bacillati</taxon>
        <taxon>Bacillota</taxon>
        <taxon>Bacilli</taxon>
        <taxon>Bacillales</taxon>
        <taxon>Paenibacillaceae</taxon>
        <taxon>Paenibacillus</taxon>
    </lineage>
</organism>
<dbReference type="GO" id="GO:0003723">
    <property type="term" value="F:RNA binding"/>
    <property type="evidence" value="ECO:0007669"/>
    <property type="project" value="UniProtKB-KW"/>
</dbReference>
<keyword evidence="5" id="KW-0694">RNA-binding</keyword>
<dbReference type="SUPFAM" id="SSF50129">
    <property type="entry name" value="GroES-like"/>
    <property type="match status" value="1"/>
</dbReference>
<dbReference type="EMBL" id="CP034437">
    <property type="protein sequence ID" value="AZN43642.1"/>
    <property type="molecule type" value="Genomic_DNA"/>
</dbReference>
<dbReference type="GO" id="GO:0008270">
    <property type="term" value="F:zinc ion binding"/>
    <property type="evidence" value="ECO:0007669"/>
    <property type="project" value="InterPro"/>
</dbReference>
<accession>A0A3Q8XAF7</accession>
<dbReference type="Pfam" id="PF13602">
    <property type="entry name" value="ADH_zinc_N_2"/>
    <property type="match status" value="1"/>
</dbReference>
<comment type="similarity">
    <text evidence="6">Belongs to the zinc-containing alcohol dehydrogenase family. Quinone oxidoreductase subfamily.</text>
</comment>
<dbReference type="NCBIfam" id="TIGR02817">
    <property type="entry name" value="adh_fam_1"/>
    <property type="match status" value="1"/>
</dbReference>
<evidence type="ECO:0000313" key="9">
    <source>
        <dbReference type="Proteomes" id="UP000272528"/>
    </source>
</evidence>
<dbReference type="Pfam" id="PF08240">
    <property type="entry name" value="ADH_N"/>
    <property type="match status" value="1"/>
</dbReference>
<dbReference type="SMART" id="SM00829">
    <property type="entry name" value="PKS_ER"/>
    <property type="match status" value="1"/>
</dbReference>
<dbReference type="GO" id="GO:0016491">
    <property type="term" value="F:oxidoreductase activity"/>
    <property type="evidence" value="ECO:0007669"/>
    <property type="project" value="UniProtKB-KW"/>
</dbReference>
<dbReference type="CDD" id="cd08252">
    <property type="entry name" value="AL_MDR"/>
    <property type="match status" value="1"/>
</dbReference>
<keyword evidence="6" id="KW-0479">Metal-binding</keyword>
<reference evidence="9" key="1">
    <citation type="submission" date="2018-12" db="EMBL/GenBank/DDBJ databases">
        <title>Genome sequence of Peanibacillus sp.</title>
        <authorList>
            <person name="Subramani G."/>
            <person name="Srinivasan S."/>
            <person name="Kim M.K."/>
        </authorList>
    </citation>
    <scope>NUCLEOTIDE SEQUENCE [LARGE SCALE GENOMIC DNA]</scope>
    <source>
        <strain evidence="9">18JY67-1</strain>
    </source>
</reference>
<dbReference type="Proteomes" id="UP000272528">
    <property type="component" value="Chromosome"/>
</dbReference>
<dbReference type="PANTHER" id="PTHR44154">
    <property type="entry name" value="QUINONE OXIDOREDUCTASE"/>
    <property type="match status" value="1"/>
</dbReference>
<gene>
    <name evidence="8" type="ORF">EJC50_10730</name>
</gene>
<feature type="domain" description="Enoyl reductase (ER)" evidence="7">
    <location>
        <begin position="13"/>
        <end position="336"/>
    </location>
</feature>
<dbReference type="KEGG" id="palb:EJC50_10730"/>
<dbReference type="InterPro" id="IPR002364">
    <property type="entry name" value="Quin_OxRdtase/zeta-crystal_CS"/>
</dbReference>
<dbReference type="InterPro" id="IPR011032">
    <property type="entry name" value="GroES-like_sf"/>
</dbReference>
<dbReference type="GO" id="GO:0005737">
    <property type="term" value="C:cytoplasm"/>
    <property type="evidence" value="ECO:0007669"/>
    <property type="project" value="UniProtKB-SubCell"/>
</dbReference>
<keyword evidence="9" id="KW-1185">Reference proteome</keyword>
<dbReference type="PANTHER" id="PTHR44154:SF1">
    <property type="entry name" value="QUINONE OXIDOREDUCTASE"/>
    <property type="match status" value="1"/>
</dbReference>
<protein>
    <recommendedName>
        <fullName evidence="6">Zinc-type alcohol dehydrogenase-like protein</fullName>
    </recommendedName>
</protein>